<dbReference type="InterPro" id="IPR011993">
    <property type="entry name" value="PH-like_dom_sf"/>
</dbReference>
<organism evidence="5 6">
    <name type="scientific">Saccoglossus kowalevskii</name>
    <name type="common">Acorn worm</name>
    <dbReference type="NCBI Taxonomy" id="10224"/>
    <lineage>
        <taxon>Eukaryota</taxon>
        <taxon>Metazoa</taxon>
        <taxon>Hemichordata</taxon>
        <taxon>Enteropneusta</taxon>
        <taxon>Harrimaniidae</taxon>
        <taxon>Saccoglossus</taxon>
    </lineage>
</organism>
<dbReference type="RefSeq" id="XP_006812718.1">
    <property type="nucleotide sequence ID" value="XM_006812655.1"/>
</dbReference>
<evidence type="ECO:0000256" key="3">
    <source>
        <dbReference type="SAM" id="Coils"/>
    </source>
</evidence>
<dbReference type="Pfam" id="PF00621">
    <property type="entry name" value="RhoGEF"/>
    <property type="match status" value="1"/>
</dbReference>
<reference evidence="6" key="1">
    <citation type="submission" date="2025-08" db="UniProtKB">
        <authorList>
            <consortium name="RefSeq"/>
        </authorList>
    </citation>
    <scope>IDENTIFICATION</scope>
    <source>
        <tissue evidence="6">Testes</tissue>
    </source>
</reference>
<dbReference type="CDD" id="cd00160">
    <property type="entry name" value="RhoGEF"/>
    <property type="match status" value="1"/>
</dbReference>
<dbReference type="PROSITE" id="PS50010">
    <property type="entry name" value="DH_2"/>
    <property type="match status" value="1"/>
</dbReference>
<dbReference type="SUPFAM" id="SSF50729">
    <property type="entry name" value="PH domain-like"/>
    <property type="match status" value="1"/>
</dbReference>
<feature type="coiled-coil region" evidence="3">
    <location>
        <begin position="309"/>
        <end position="339"/>
    </location>
</feature>
<dbReference type="InterPro" id="IPR036322">
    <property type="entry name" value="WD40_repeat_dom_sf"/>
</dbReference>
<dbReference type="Gene3D" id="2.30.29.30">
    <property type="entry name" value="Pleckstrin-homology domain (PH domain)/Phosphotyrosine-binding domain (PTB)"/>
    <property type="match status" value="1"/>
</dbReference>
<dbReference type="InterPro" id="IPR039919">
    <property type="entry name" value="ARHGEF10/ARHGEF17"/>
</dbReference>
<evidence type="ECO:0000313" key="5">
    <source>
        <dbReference type="Proteomes" id="UP000694865"/>
    </source>
</evidence>
<keyword evidence="2" id="KW-0344">Guanine-nucleotide releasing factor</keyword>
<gene>
    <name evidence="6" type="primary">LOC102805333</name>
</gene>
<proteinExistence type="predicted"/>
<dbReference type="Proteomes" id="UP000694865">
    <property type="component" value="Unplaced"/>
</dbReference>
<sequence>MSSFAVAHSMMMSSFAIAHSMMMSSFAVAHSMMMMSSFAIAHSMMMSSFAVAHSMMMSSFSVAHSMMMSSFAVAHSMMMSSFAVAHSMMMLSFPVAHSMMMSSFAVAHSMIVILCCSTFYDDVNVCCSAFYDDVVIAVAHSMMMSSFAIAHSMMMSSFATYMKPLKRPENAGIVEAGMVDVIFHKIPEILESHRRFLQQLDARIDQWNDKRRDGDLIIGDLIIACFTKQRFLDDYLAFVDNYRHSKDCFKELKESKPSFRQFLENCSRKNKFTFDDMIIQPVQRIPRYVLLIQDLLKHTSSDHPDYTSLKDALEKIQKLAKTINDAKNVEKNLEVLQDIDSMVEGNADLVIPGREFLKQFPVNEMVQKANREVVLKKTDRAIFLFSDLLMCTSVKRKSGRASISVFHPNLIMEASKYKLLWKHHLDDVEVVKPTHSNRRASIERLISQWEEDLNVLNQINDLSGNLNHPHESLDAALNELMSNINKKLTENRIPVMSPTFPAKEVELQATTPDGLDSHILVFTDLNMRITWEMDFNKAKQKLADSKDTFPPKFLKPIPISKTRSGMQFSCASPAPPAGLEEQREVWVCNSDGYVGQVCLLKLAPKPEVDACKTVCSARILCIAPIPATQRIPTFHRIREANRNTSVQSPISINVIDEDCIMTSPPQRKRNKQAASIIAFDSDNSDDGATKNYTTLQYDEEDLSSDEDDDGGLTIHKINDVLDDDDDEDPDNLKATMWLGTEDGCIHIYICNNTVRKDKAATKIQHAAAVQCIIYLDNKVFAALANGELVMYSRQPGSPWDFDNPQTLTMRNSNAPITKMAAVTGKLWFGRQNLITVLDANSVMVEKEIQVSSEQNHSVQCMVTSGLGVWVSLSQQSSAVVKVYHATNYSNLMDVDITQAVHKMLAGSDAIIRQHKAACLRITALLMCKDLLWVGTSAGVVLTLPLPKITSTLTSLQDIPPVTGSGHGHTGHVRFLSAVEMLNDDDDDEDSPPQKVKFQRRTSVSALMMPKMLVISGGDGYEDFCSTSSNEAAGRDDSTNHLLLWKV</sequence>
<dbReference type="SUPFAM" id="SSF50978">
    <property type="entry name" value="WD40 repeat-like"/>
    <property type="match status" value="1"/>
</dbReference>
<evidence type="ECO:0000256" key="1">
    <source>
        <dbReference type="ARBA" id="ARBA00022553"/>
    </source>
</evidence>
<dbReference type="GeneID" id="102805333"/>
<evidence type="ECO:0000256" key="2">
    <source>
        <dbReference type="ARBA" id="ARBA00022658"/>
    </source>
</evidence>
<dbReference type="Pfam" id="PF19056">
    <property type="entry name" value="WD40_2"/>
    <property type="match status" value="1"/>
</dbReference>
<evidence type="ECO:0000259" key="4">
    <source>
        <dbReference type="PROSITE" id="PS50010"/>
    </source>
</evidence>
<dbReference type="InterPro" id="IPR015943">
    <property type="entry name" value="WD40/YVTN_repeat-like_dom_sf"/>
</dbReference>
<protein>
    <submittedName>
        <fullName evidence="6">Rho guanine nucleotide exchange factor 17-like</fullName>
    </submittedName>
</protein>
<feature type="domain" description="DH" evidence="4">
    <location>
        <begin position="134"/>
        <end position="326"/>
    </location>
</feature>
<dbReference type="Gene3D" id="2.130.10.10">
    <property type="entry name" value="YVTN repeat-like/Quinoprotein amine dehydrogenase"/>
    <property type="match status" value="1"/>
</dbReference>
<evidence type="ECO:0000313" key="6">
    <source>
        <dbReference type="RefSeq" id="XP_006812718.1"/>
    </source>
</evidence>
<dbReference type="Pfam" id="PF19057">
    <property type="entry name" value="PH_19"/>
    <property type="match status" value="1"/>
</dbReference>
<name>A0ABM0LY77_SACKO</name>
<dbReference type="Gene3D" id="1.20.900.10">
    <property type="entry name" value="Dbl homology (DH) domain"/>
    <property type="match status" value="1"/>
</dbReference>
<keyword evidence="5" id="KW-1185">Reference proteome</keyword>
<keyword evidence="1" id="KW-0597">Phosphoprotein</keyword>
<dbReference type="PANTHER" id="PTHR12877">
    <property type="entry name" value="RHO GUANINE NUCLEOTIDE EXCHANGE FACTOR"/>
    <property type="match status" value="1"/>
</dbReference>
<dbReference type="SMART" id="SM00325">
    <property type="entry name" value="RhoGEF"/>
    <property type="match status" value="1"/>
</dbReference>
<dbReference type="InterPro" id="IPR035899">
    <property type="entry name" value="DBL_dom_sf"/>
</dbReference>
<accession>A0ABM0LY77</accession>
<keyword evidence="3" id="KW-0175">Coiled coil</keyword>
<dbReference type="PANTHER" id="PTHR12877:SF15">
    <property type="entry name" value="RHO GUANINE NUCLEOTIDE EXCHANGE FACTOR 17"/>
    <property type="match status" value="1"/>
</dbReference>
<dbReference type="SUPFAM" id="SSF48065">
    <property type="entry name" value="DBL homology domain (DH-domain)"/>
    <property type="match status" value="1"/>
</dbReference>
<dbReference type="InterPro" id="IPR000219">
    <property type="entry name" value="DH_dom"/>
</dbReference>